<evidence type="ECO:0000259" key="2">
    <source>
        <dbReference type="Pfam" id="PF04542"/>
    </source>
</evidence>
<dbReference type="AlphaFoldDB" id="A0A0B5KNR7"/>
<reference evidence="3" key="1">
    <citation type="journal article" date="2015" name="Environ. Microbiol.">
        <title>Pressure adaptation is linked to thermal adaptation in salt-saturated marine habitats.</title>
        <authorList>
            <consortium name="The MAMBA Consortium"/>
            <person name="Alcaide M."/>
            <person name="Stogios P.J."/>
            <person name="Lafraya A."/>
            <person name="Tchigvintsev A."/>
            <person name="Flick R."/>
            <person name="Bargiela R."/>
            <person name="Chernikova T.N."/>
            <person name="Reva O.N."/>
            <person name="Hai T."/>
            <person name="Leggewie C.C."/>
            <person name="Katzke N."/>
            <person name="La Cono V."/>
            <person name="Matesanz R."/>
            <person name="Jebbar M."/>
            <person name="Jaeger K.E."/>
            <person name="Yakimov M.M."/>
            <person name="Yakunin A.F."/>
            <person name="Golyshin P.N."/>
            <person name="Golyshina O.V."/>
            <person name="Savchenko A."/>
            <person name="Ferrer M."/>
        </authorList>
    </citation>
    <scope>NUCLEOTIDE SEQUENCE</scope>
</reference>
<sequence>MSLDFSEQSGKREQGEEDEAAVARRVSRNFLEEHGWLKRTYDLDDLEQECREQWHLARHTYQEGKGASWKTYMERVMRNKLVSILKDQLAKKRTTDRLAISLDQPISGEQLSMKESIPAVGFGDADPLFLFELDRAMARLNSSQRELCALLYLGYNITDIATIMHKPRGTLYDDLARIRKVFTDEGLDHYMT</sequence>
<dbReference type="Gene3D" id="1.10.10.10">
    <property type="entry name" value="Winged helix-like DNA-binding domain superfamily/Winged helix DNA-binding domain"/>
    <property type="match status" value="1"/>
</dbReference>
<dbReference type="Pfam" id="PF04542">
    <property type="entry name" value="Sigma70_r2"/>
    <property type="match status" value="1"/>
</dbReference>
<dbReference type="SUPFAM" id="SSF88946">
    <property type="entry name" value="Sigma2 domain of RNA polymerase sigma factors"/>
    <property type="match status" value="1"/>
</dbReference>
<proteinExistence type="predicted"/>
<accession>A0A0B5KNR7</accession>
<feature type="region of interest" description="Disordered" evidence="1">
    <location>
        <begin position="1"/>
        <end position="20"/>
    </location>
</feature>
<dbReference type="InterPro" id="IPR013325">
    <property type="entry name" value="RNA_pol_sigma_r2"/>
</dbReference>
<dbReference type="EMBL" id="KF831421">
    <property type="protein sequence ID" value="AJG38133.1"/>
    <property type="molecule type" value="Genomic_DNA"/>
</dbReference>
<dbReference type="SUPFAM" id="SSF88659">
    <property type="entry name" value="Sigma3 and sigma4 domains of RNA polymerase sigma factors"/>
    <property type="match status" value="1"/>
</dbReference>
<dbReference type="InterPro" id="IPR013324">
    <property type="entry name" value="RNA_pol_sigma_r3/r4-like"/>
</dbReference>
<evidence type="ECO:0000313" key="3">
    <source>
        <dbReference type="EMBL" id="AJG38133.1"/>
    </source>
</evidence>
<protein>
    <submittedName>
        <fullName evidence="3">RNA polymerase sigma70</fullName>
    </submittedName>
</protein>
<dbReference type="GO" id="GO:0006352">
    <property type="term" value="P:DNA-templated transcription initiation"/>
    <property type="evidence" value="ECO:0007669"/>
    <property type="project" value="InterPro"/>
</dbReference>
<name>A0A0B5KNR7_9BACT</name>
<dbReference type="InterPro" id="IPR036388">
    <property type="entry name" value="WH-like_DNA-bd_sf"/>
</dbReference>
<dbReference type="InterPro" id="IPR007627">
    <property type="entry name" value="RNA_pol_sigma70_r2"/>
</dbReference>
<evidence type="ECO:0000256" key="1">
    <source>
        <dbReference type="SAM" id="MobiDB-lite"/>
    </source>
</evidence>
<dbReference type="GO" id="GO:0003700">
    <property type="term" value="F:DNA-binding transcription factor activity"/>
    <property type="evidence" value="ECO:0007669"/>
    <property type="project" value="InterPro"/>
</dbReference>
<organism evidence="3">
    <name type="scientific">bacterium enrichment culture clone fosmid MGS-K1</name>
    <dbReference type="NCBI Taxonomy" id="1549356"/>
    <lineage>
        <taxon>Bacteria</taxon>
        <taxon>environmental samples</taxon>
    </lineage>
</organism>
<feature type="domain" description="RNA polymerase sigma-70 region 2" evidence="2">
    <location>
        <begin position="36"/>
        <end position="88"/>
    </location>
</feature>